<dbReference type="GO" id="GO:0004185">
    <property type="term" value="F:serine-type carboxypeptidase activity"/>
    <property type="evidence" value="ECO:0007669"/>
    <property type="project" value="InterPro"/>
</dbReference>
<dbReference type="PANTHER" id="PTHR11802">
    <property type="entry name" value="SERINE PROTEASE FAMILY S10 SERINE CARBOXYPEPTIDASE"/>
    <property type="match status" value="1"/>
</dbReference>
<name>A0A0K9PGZ0_ZOSMR</name>
<dbReference type="Proteomes" id="UP000036987">
    <property type="component" value="Unassembled WGS sequence"/>
</dbReference>
<dbReference type="AlphaFoldDB" id="A0A0K9PGZ0"/>
<dbReference type="Pfam" id="PF00450">
    <property type="entry name" value="Peptidase_S10"/>
    <property type="match status" value="1"/>
</dbReference>
<protein>
    <submittedName>
        <fullName evidence="2">Uncharacterized protein</fullName>
    </submittedName>
</protein>
<evidence type="ECO:0000256" key="1">
    <source>
        <dbReference type="ARBA" id="ARBA00009431"/>
    </source>
</evidence>
<comment type="similarity">
    <text evidence="1">Belongs to the peptidase S10 family.</text>
</comment>
<sequence>MMSLIRESDVASRLKLHKGRLVYYFFESRESGNDPVMLWLTGGLGCSSELAIFYENDPFKFADDMSLARNNQGWYKVSNIIYVDQPTQVIPPTT</sequence>
<evidence type="ECO:0000313" key="2">
    <source>
        <dbReference type="EMBL" id="KMZ68211.1"/>
    </source>
</evidence>
<dbReference type="OrthoDB" id="443318at2759"/>
<dbReference type="Gene3D" id="3.40.50.1820">
    <property type="entry name" value="alpha/beta hydrolase"/>
    <property type="match status" value="1"/>
</dbReference>
<keyword evidence="3" id="KW-1185">Reference proteome</keyword>
<proteinExistence type="inferred from homology"/>
<dbReference type="STRING" id="29655.A0A0K9PGZ0"/>
<dbReference type="InterPro" id="IPR029058">
    <property type="entry name" value="AB_hydrolase_fold"/>
</dbReference>
<accession>A0A0K9PGZ0</accession>
<evidence type="ECO:0000313" key="3">
    <source>
        <dbReference type="Proteomes" id="UP000036987"/>
    </source>
</evidence>
<dbReference type="SUPFAM" id="SSF53474">
    <property type="entry name" value="alpha/beta-Hydrolases"/>
    <property type="match status" value="1"/>
</dbReference>
<gene>
    <name evidence="2" type="ORF">ZOSMA_247G00030</name>
</gene>
<comment type="caution">
    <text evidence="2">The sequence shown here is derived from an EMBL/GenBank/DDBJ whole genome shotgun (WGS) entry which is preliminary data.</text>
</comment>
<organism evidence="2 3">
    <name type="scientific">Zostera marina</name>
    <name type="common">Eelgrass</name>
    <dbReference type="NCBI Taxonomy" id="29655"/>
    <lineage>
        <taxon>Eukaryota</taxon>
        <taxon>Viridiplantae</taxon>
        <taxon>Streptophyta</taxon>
        <taxon>Embryophyta</taxon>
        <taxon>Tracheophyta</taxon>
        <taxon>Spermatophyta</taxon>
        <taxon>Magnoliopsida</taxon>
        <taxon>Liliopsida</taxon>
        <taxon>Zosteraceae</taxon>
        <taxon>Zostera</taxon>
    </lineage>
</organism>
<reference evidence="3" key="1">
    <citation type="journal article" date="2016" name="Nature">
        <title>The genome of the seagrass Zostera marina reveals angiosperm adaptation to the sea.</title>
        <authorList>
            <person name="Olsen J.L."/>
            <person name="Rouze P."/>
            <person name="Verhelst B."/>
            <person name="Lin Y.-C."/>
            <person name="Bayer T."/>
            <person name="Collen J."/>
            <person name="Dattolo E."/>
            <person name="De Paoli E."/>
            <person name="Dittami S."/>
            <person name="Maumus F."/>
            <person name="Michel G."/>
            <person name="Kersting A."/>
            <person name="Lauritano C."/>
            <person name="Lohaus R."/>
            <person name="Toepel M."/>
            <person name="Tonon T."/>
            <person name="Vanneste K."/>
            <person name="Amirebrahimi M."/>
            <person name="Brakel J."/>
            <person name="Bostroem C."/>
            <person name="Chovatia M."/>
            <person name="Grimwood J."/>
            <person name="Jenkins J.W."/>
            <person name="Jueterbock A."/>
            <person name="Mraz A."/>
            <person name="Stam W.T."/>
            <person name="Tice H."/>
            <person name="Bornberg-Bauer E."/>
            <person name="Green P.J."/>
            <person name="Pearson G.A."/>
            <person name="Procaccini G."/>
            <person name="Duarte C.M."/>
            <person name="Schmutz J."/>
            <person name="Reusch T.B.H."/>
            <person name="Van de Peer Y."/>
        </authorList>
    </citation>
    <scope>NUCLEOTIDE SEQUENCE [LARGE SCALE GENOMIC DNA]</scope>
    <source>
        <strain evidence="3">cv. Finnish</strain>
    </source>
</reference>
<dbReference type="EMBL" id="LFYR01000860">
    <property type="protein sequence ID" value="KMZ68211.1"/>
    <property type="molecule type" value="Genomic_DNA"/>
</dbReference>
<dbReference type="GO" id="GO:0006508">
    <property type="term" value="P:proteolysis"/>
    <property type="evidence" value="ECO:0007669"/>
    <property type="project" value="InterPro"/>
</dbReference>
<dbReference type="PANTHER" id="PTHR11802:SF446">
    <property type="entry name" value="SERINE CARBOXYPEPTIDASE-LIKE 49"/>
    <property type="match status" value="1"/>
</dbReference>
<dbReference type="InterPro" id="IPR001563">
    <property type="entry name" value="Peptidase_S10"/>
</dbReference>